<dbReference type="SMART" id="SM00382">
    <property type="entry name" value="AAA"/>
    <property type="match status" value="2"/>
</dbReference>
<dbReference type="Gene3D" id="1.10.8.60">
    <property type="match status" value="2"/>
</dbReference>
<organism evidence="6 7">
    <name type="scientific">Linum trigynum</name>
    <dbReference type="NCBI Taxonomy" id="586398"/>
    <lineage>
        <taxon>Eukaryota</taxon>
        <taxon>Viridiplantae</taxon>
        <taxon>Streptophyta</taxon>
        <taxon>Embryophyta</taxon>
        <taxon>Tracheophyta</taxon>
        <taxon>Spermatophyta</taxon>
        <taxon>Magnoliopsida</taxon>
        <taxon>eudicotyledons</taxon>
        <taxon>Gunneridae</taxon>
        <taxon>Pentapetalae</taxon>
        <taxon>rosids</taxon>
        <taxon>fabids</taxon>
        <taxon>Malpighiales</taxon>
        <taxon>Linaceae</taxon>
        <taxon>Linum</taxon>
    </lineage>
</organism>
<dbReference type="GO" id="GO:0016887">
    <property type="term" value="F:ATP hydrolysis activity"/>
    <property type="evidence" value="ECO:0007669"/>
    <property type="project" value="InterPro"/>
</dbReference>
<dbReference type="GO" id="GO:0005737">
    <property type="term" value="C:cytoplasm"/>
    <property type="evidence" value="ECO:0007669"/>
    <property type="project" value="TreeGrafter"/>
</dbReference>
<dbReference type="FunFam" id="3.40.50.300:FF:000010">
    <property type="entry name" value="Chaperone clpB 1, putative"/>
    <property type="match status" value="1"/>
</dbReference>
<dbReference type="InterPro" id="IPR003593">
    <property type="entry name" value="AAA+_ATPase"/>
</dbReference>
<feature type="domain" description="Clp ATPase C-terminal" evidence="5">
    <location>
        <begin position="499"/>
        <end position="587"/>
    </location>
</feature>
<proteinExistence type="predicted"/>
<dbReference type="GO" id="GO:0005524">
    <property type="term" value="F:ATP binding"/>
    <property type="evidence" value="ECO:0007669"/>
    <property type="project" value="UniProtKB-KW"/>
</dbReference>
<dbReference type="InterPro" id="IPR050130">
    <property type="entry name" value="ClpA_ClpB"/>
</dbReference>
<dbReference type="Pfam" id="PF10431">
    <property type="entry name" value="ClpB_D2-small"/>
    <property type="match status" value="1"/>
</dbReference>
<dbReference type="EMBL" id="OZ034819">
    <property type="protein sequence ID" value="CAL1392543.1"/>
    <property type="molecule type" value="Genomic_DNA"/>
</dbReference>
<protein>
    <submittedName>
        <fullName evidence="6">Uncharacterized protein</fullName>
    </submittedName>
</protein>
<dbReference type="Pfam" id="PF00004">
    <property type="entry name" value="AAA"/>
    <property type="match status" value="1"/>
</dbReference>
<dbReference type="SUPFAM" id="SSF52540">
    <property type="entry name" value="P-loop containing nucleoside triphosphate hydrolases"/>
    <property type="match status" value="2"/>
</dbReference>
<dbReference type="Proteomes" id="UP001497516">
    <property type="component" value="Chromosome 6"/>
</dbReference>
<feature type="domain" description="AAA+ ATPase" evidence="4">
    <location>
        <begin position="331"/>
        <end position="492"/>
    </location>
</feature>
<evidence type="ECO:0000256" key="1">
    <source>
        <dbReference type="ARBA" id="ARBA00022741"/>
    </source>
</evidence>
<dbReference type="AlphaFoldDB" id="A0AAV2F419"/>
<dbReference type="PANTHER" id="PTHR11638:SF189">
    <property type="entry name" value="CLP R DOMAIN-CONTAINING PROTEIN"/>
    <property type="match status" value="1"/>
</dbReference>
<dbReference type="SMART" id="SM01086">
    <property type="entry name" value="ClpB_D2-small"/>
    <property type="match status" value="1"/>
</dbReference>
<dbReference type="InterPro" id="IPR018368">
    <property type="entry name" value="ClpA/B_CS1"/>
</dbReference>
<dbReference type="PRINTS" id="PR00300">
    <property type="entry name" value="CLPPROTEASEA"/>
</dbReference>
<dbReference type="InterPro" id="IPR019489">
    <property type="entry name" value="Clp_ATPase_C"/>
</dbReference>
<accession>A0AAV2F419</accession>
<evidence type="ECO:0000256" key="2">
    <source>
        <dbReference type="ARBA" id="ARBA00022840"/>
    </source>
</evidence>
<keyword evidence="2" id="KW-0067">ATP-binding</keyword>
<keyword evidence="7" id="KW-1185">Reference proteome</keyword>
<gene>
    <name evidence="6" type="ORF">LTRI10_LOCUS33180</name>
</gene>
<keyword evidence="3" id="KW-0143">Chaperone</keyword>
<reference evidence="6 7" key="1">
    <citation type="submission" date="2024-04" db="EMBL/GenBank/DDBJ databases">
        <authorList>
            <person name="Fracassetti M."/>
        </authorList>
    </citation>
    <scope>NUCLEOTIDE SEQUENCE [LARGE SCALE GENOMIC DNA]</scope>
</reference>
<dbReference type="Pfam" id="PF17871">
    <property type="entry name" value="AAA_lid_9"/>
    <property type="match status" value="1"/>
</dbReference>
<dbReference type="InterPro" id="IPR027417">
    <property type="entry name" value="P-loop_NTPase"/>
</dbReference>
<dbReference type="Pfam" id="PF07724">
    <property type="entry name" value="AAA_2"/>
    <property type="match status" value="1"/>
</dbReference>
<dbReference type="PANTHER" id="PTHR11638">
    <property type="entry name" value="ATP-DEPENDENT CLP PROTEASE"/>
    <property type="match status" value="1"/>
</dbReference>
<evidence type="ECO:0000313" key="6">
    <source>
        <dbReference type="EMBL" id="CAL1392543.1"/>
    </source>
</evidence>
<dbReference type="InterPro" id="IPR041546">
    <property type="entry name" value="ClpA/ClpB_AAA_lid"/>
</dbReference>
<dbReference type="PROSITE" id="PS00870">
    <property type="entry name" value="CLPAB_1"/>
    <property type="match status" value="1"/>
</dbReference>
<dbReference type="CDD" id="cd19499">
    <property type="entry name" value="RecA-like_ClpB_Hsp104-like"/>
    <property type="match status" value="1"/>
</dbReference>
<sequence length="589" mass="64671">MEQLEKKQQGADLLTEFLDKYGNDVTKSAQEGKLDPVTGRKQEIERVTQILCKRKKCNPCLVGDPGVGKTVIIEGLAAKIVALDVPPKLLGKKIYSLDMGRLIAGAAHRGEFEERLIKVIDEVKSSQGAIILFIDELHTLVGAGGSGPLDAANILKPALARGEIKCIGATTVDEYRNYIEKDGALKRRFQSVDVAEPPVAEATEILQGLRSKYETFHGVRYEDKALVAAVMLSNQFIRERFLPDKAIDLIDEAGARSHLNGSDVVTVADICRVISMVTKIPLESVTADESLRLLNMEEKLRRHIIGQEEAVKAVSKAVRRARSGVRDPTRPVASFLFTGPTGVGKTELANALAVEFYGSKESVIRIDMSEYMEKHNVSRLFGAPPGYIGHETCGQLTESIRRKPSSVVLFDEIEKAHPSVFNALLQILDYGSLTEGTGRKADFRNAIIIMTSNIGQGIVISKQGVEDDEANLKVAEELKARFRPEFLNRIDEIVVFRALKGEEVKAVVEIMIREVTERIRVSKGIEYDVENGLKSKVIKEGYSVSYGARPLKRAIVRLVEDPLADALLGGIVGEGDSITLFADGHVSQK</sequence>
<name>A0AAV2F419_9ROSI</name>
<dbReference type="Gene3D" id="3.40.50.300">
    <property type="entry name" value="P-loop containing nucleotide triphosphate hydrolases"/>
    <property type="match status" value="2"/>
</dbReference>
<evidence type="ECO:0000256" key="3">
    <source>
        <dbReference type="ARBA" id="ARBA00023186"/>
    </source>
</evidence>
<dbReference type="GO" id="GO:0034605">
    <property type="term" value="P:cellular response to heat"/>
    <property type="evidence" value="ECO:0007669"/>
    <property type="project" value="TreeGrafter"/>
</dbReference>
<dbReference type="InterPro" id="IPR001270">
    <property type="entry name" value="ClpA/B"/>
</dbReference>
<feature type="domain" description="AAA+ ATPase" evidence="4">
    <location>
        <begin position="55"/>
        <end position="199"/>
    </location>
</feature>
<evidence type="ECO:0000313" key="7">
    <source>
        <dbReference type="Proteomes" id="UP001497516"/>
    </source>
</evidence>
<dbReference type="InterPro" id="IPR003959">
    <property type="entry name" value="ATPase_AAA_core"/>
</dbReference>
<dbReference type="CDD" id="cd00009">
    <property type="entry name" value="AAA"/>
    <property type="match status" value="1"/>
</dbReference>
<keyword evidence="1" id="KW-0547">Nucleotide-binding</keyword>
<dbReference type="FunFam" id="3.40.50.300:FF:000025">
    <property type="entry name" value="ATP-dependent Clp protease subunit"/>
    <property type="match status" value="1"/>
</dbReference>
<evidence type="ECO:0000259" key="5">
    <source>
        <dbReference type="SMART" id="SM01086"/>
    </source>
</evidence>
<evidence type="ECO:0000259" key="4">
    <source>
        <dbReference type="SMART" id="SM00382"/>
    </source>
</evidence>